<dbReference type="GO" id="GO:0016757">
    <property type="term" value="F:glycosyltransferase activity"/>
    <property type="evidence" value="ECO:0007669"/>
    <property type="project" value="UniProtKB-ARBA"/>
</dbReference>
<dbReference type="GeneID" id="29394186"/>
<dbReference type="CDD" id="cd03794">
    <property type="entry name" value="GT4_WbuB-like"/>
    <property type="match status" value="1"/>
</dbReference>
<dbReference type="SUPFAM" id="SSF53756">
    <property type="entry name" value="UDP-Glycosyltransferase/glycogen phosphorylase"/>
    <property type="match status" value="1"/>
</dbReference>
<dbReference type="eggNOG" id="COG0438">
    <property type="taxonomic scope" value="Bacteria"/>
</dbReference>
<name>D8IUF4_HERSS</name>
<dbReference type="Pfam" id="PF13579">
    <property type="entry name" value="Glyco_trans_4_4"/>
    <property type="match status" value="1"/>
</dbReference>
<dbReference type="KEGG" id="hse:Hsero_4217"/>
<keyword evidence="3" id="KW-1185">Reference proteome</keyword>
<dbReference type="RefSeq" id="WP_013236143.1">
    <property type="nucleotide sequence ID" value="NC_014323.1"/>
</dbReference>
<sequence>MRVLIVSQYFWPEGFRINELAESLVQRGIDVDVLTGKPNYPEGKIYEGYKARGCVRESWQGANIFRVPLFPRGFRSASRLALNYLSFILSAAIAGTWQLRRIKSDVIFVYAPSPLLQALPALLIGWFKRIPVVLYVQDLWPESLEATGYVRNRLAIRMVEWVVKLIYRRSDLILVSSLPFRGSIQRFSPSAEIVYYPNSVDASFCDPQSGLKPDVPALDEGFRVIFAGNVGAAQAVHVIVDAAQRLKEHRDIRLVVLGSGSELEWMRTQIQERELDNLFLAGRFPVQAMPNLLSRADALLVTLADRKIFAETVPNKIQAYMAVGRPIIASMNGEGARIVQEANAGIAVAAEDGAAMADAVLRLHAMSQADRDQLGENGKRYYRQNFDHEQLVDDLVGHLTKMMKVKK</sequence>
<dbReference type="STRING" id="757424.Hsero_4217"/>
<protein>
    <submittedName>
        <fullName evidence="2">Glycosyltransferase group 1 protein</fullName>
    </submittedName>
</protein>
<feature type="domain" description="Glycosyltransferase subfamily 4-like N-terminal" evidence="1">
    <location>
        <begin position="16"/>
        <end position="198"/>
    </location>
</feature>
<dbReference type="EMBL" id="CP002039">
    <property type="protein sequence ID" value="ADJ65686.1"/>
    <property type="molecule type" value="Genomic_DNA"/>
</dbReference>
<evidence type="ECO:0000313" key="3">
    <source>
        <dbReference type="Proteomes" id="UP000000329"/>
    </source>
</evidence>
<dbReference type="CAZy" id="GT4">
    <property type="family name" value="Glycosyltransferase Family 4"/>
</dbReference>
<dbReference type="Pfam" id="PF13692">
    <property type="entry name" value="Glyco_trans_1_4"/>
    <property type="match status" value="1"/>
</dbReference>
<keyword evidence="2" id="KW-0808">Transferase</keyword>
<proteinExistence type="predicted"/>
<accession>D8IUF4</accession>
<dbReference type="OrthoDB" id="9787293at2"/>
<organism evidence="2 3">
    <name type="scientific">Herbaspirillum seropedicae (strain SmR1)</name>
    <dbReference type="NCBI Taxonomy" id="757424"/>
    <lineage>
        <taxon>Bacteria</taxon>
        <taxon>Pseudomonadati</taxon>
        <taxon>Pseudomonadota</taxon>
        <taxon>Betaproteobacteria</taxon>
        <taxon>Burkholderiales</taxon>
        <taxon>Oxalobacteraceae</taxon>
        <taxon>Herbaspirillum</taxon>
    </lineage>
</organism>
<dbReference type="Gene3D" id="3.40.50.2000">
    <property type="entry name" value="Glycogen Phosphorylase B"/>
    <property type="match status" value="2"/>
</dbReference>
<dbReference type="AlphaFoldDB" id="D8IUF4"/>
<dbReference type="PANTHER" id="PTHR12526">
    <property type="entry name" value="GLYCOSYLTRANSFERASE"/>
    <property type="match status" value="1"/>
</dbReference>
<dbReference type="Proteomes" id="UP000000329">
    <property type="component" value="Chromosome"/>
</dbReference>
<dbReference type="HOGENOM" id="CLU_009583_11_2_4"/>
<evidence type="ECO:0000259" key="1">
    <source>
        <dbReference type="Pfam" id="PF13579"/>
    </source>
</evidence>
<evidence type="ECO:0000313" key="2">
    <source>
        <dbReference type="EMBL" id="ADJ65686.1"/>
    </source>
</evidence>
<dbReference type="InterPro" id="IPR028098">
    <property type="entry name" value="Glyco_trans_4-like_N"/>
</dbReference>
<reference evidence="2 3" key="1">
    <citation type="submission" date="2010-04" db="EMBL/GenBank/DDBJ databases">
        <title>The genome of Herbaspirillum seropedicae SmR1, an endophytic, nitrogen-fixing, plant-growth promoting beta-Proteobacteria.</title>
        <authorList>
            <person name="Pedrosa F.O."/>
            <person name="Monteiro R.A."/>
            <person name="Wassem R."/>
            <person name="Cruz L.M."/>
            <person name="Ayub R.A."/>
            <person name="Colauto N.B."/>
            <person name="Fernandez M.A."/>
            <person name="Fungaro M.H.P."/>
            <person name="Grisard E.C."/>
            <person name="Hungria M."/>
            <person name="Madeira H.M.F."/>
            <person name="Nodari R.O."/>
            <person name="Osaku C.A."/>
            <person name="Petzl-Erler M.L."/>
            <person name="Terenzi H."/>
            <person name="Vieira L.G.E."/>
            <person name="Almeida M.I.M."/>
            <person name="Alves L.R."/>
            <person name="Arantes O.M.N."/>
            <person name="Balsanelli E."/>
            <person name="Barcellos F.G."/>
            <person name="Baura V.A."/>
            <person name="Binde D.R."/>
            <person name="Campo R.J."/>
            <person name="Chubatsu L.S."/>
            <person name="Chueire L.M.O."/>
            <person name="Ciferri R.R."/>
            <person name="Correa L.C."/>
            <person name="da Conceicao Silva J.L."/>
            <person name="Dabul A.N.G."/>
            <person name="Dambros B.P."/>
            <person name="Faoro H."/>
            <person name="Favetti A."/>
            <person name="Friedermann G."/>
            <person name="Furlaneto M.C."/>
            <person name="Gasques L.S."/>
            <person name="Gimenes C.C.T."/>
            <person name="Gioppo N.M.R."/>
            <person name="Glienke-Blanco C."/>
            <person name="Godoy L.P."/>
            <person name="Guerra M.P."/>
            <person name="Karp S."/>
            <person name="Kava-Cordeiro V."/>
            <person name="Margarido V.P."/>
            <person name="Mathioni S.M."/>
            <person name="Menck-Soares M.A."/>
            <person name="Murace N.K."/>
            <person name="Nicolas M.F."/>
            <person name="Oliveira C.E.C."/>
            <person name="Pagnan N.A.B."/>
            <person name="Pamphile J.A."/>
            <person name="Patussi E.V."/>
            <person name="Pereira L.F.P."/>
            <person name="Pereira-Ferrari L."/>
            <person name="Pinto F.G.S."/>
            <person name="Precoma C."/>
            <person name="Prioli A.J."/>
            <person name="Prioli S.M.A.P."/>
            <person name="Raittz R.T."/>
            <person name="Ramos H.J.O."/>
            <person name="Ribeiro E.M.S.F."/>
            <person name="Rigo L.U."/>
            <person name="Rocha C.L.M.S.C."/>
            <person name="Rocha S.N."/>
            <person name="Santos K."/>
            <person name="Satori D."/>
            <person name="Silva A.G."/>
            <person name="Simao R.C.G."/>
            <person name="Soares M.A.M."/>
            <person name="Souza E.M."/>
            <person name="Steffens M.B.R."/>
            <person name="Steindel M."/>
            <person name="Tadra-Sfeir M.Z."/>
            <person name="Takahashi E.K."/>
            <person name="Torres R.A."/>
            <person name="Valle J.S."/>
            <person name="Vernal J.I."/>
            <person name="Vilas-Boas L.A."/>
            <person name="Watanabe M.A.E."/>
            <person name="Weiss V.A."/>
            <person name="Yates M.A."/>
            <person name="Souza E.M."/>
        </authorList>
    </citation>
    <scope>NUCLEOTIDE SEQUENCE [LARGE SCALE GENOMIC DNA]</scope>
    <source>
        <strain evidence="2 3">SmR1</strain>
    </source>
</reference>
<gene>
    <name evidence="2" type="primary">rfaG</name>
    <name evidence="2" type="ordered locus">Hsero_4217</name>
</gene>